<sequence length="128" mass="13561">MGVDDQTITITTELDQRIDPLLPVWEHLITASYDTDDTSVATQAININGILLKVVISVPVTTATGTTSQVLIKDNNDVTIFDSGELAESATPYTFNLFEALSGSIDVSYEPSGAAGSAETPTITLRGI</sequence>
<evidence type="ECO:0000313" key="1">
    <source>
        <dbReference type="EMBL" id="KKN77698.1"/>
    </source>
</evidence>
<name>A0A0F9WH19_9ZZZZ</name>
<proteinExistence type="predicted"/>
<protein>
    <submittedName>
        <fullName evidence="1">Uncharacterized protein</fullName>
    </submittedName>
</protein>
<organism evidence="1">
    <name type="scientific">marine sediment metagenome</name>
    <dbReference type="NCBI Taxonomy" id="412755"/>
    <lineage>
        <taxon>unclassified sequences</taxon>
        <taxon>metagenomes</taxon>
        <taxon>ecological metagenomes</taxon>
    </lineage>
</organism>
<comment type="caution">
    <text evidence="1">The sequence shown here is derived from an EMBL/GenBank/DDBJ whole genome shotgun (WGS) entry which is preliminary data.</text>
</comment>
<accession>A0A0F9WH19</accession>
<dbReference type="AlphaFoldDB" id="A0A0F9WH19"/>
<dbReference type="EMBL" id="LAZR01000275">
    <property type="protein sequence ID" value="KKN77698.1"/>
    <property type="molecule type" value="Genomic_DNA"/>
</dbReference>
<reference evidence="1" key="1">
    <citation type="journal article" date="2015" name="Nature">
        <title>Complex archaea that bridge the gap between prokaryotes and eukaryotes.</title>
        <authorList>
            <person name="Spang A."/>
            <person name="Saw J.H."/>
            <person name="Jorgensen S.L."/>
            <person name="Zaremba-Niedzwiedzka K."/>
            <person name="Martijn J."/>
            <person name="Lind A.E."/>
            <person name="van Eijk R."/>
            <person name="Schleper C."/>
            <person name="Guy L."/>
            <person name="Ettema T.J."/>
        </authorList>
    </citation>
    <scope>NUCLEOTIDE SEQUENCE</scope>
</reference>
<gene>
    <name evidence="1" type="ORF">LCGC14_0358240</name>
</gene>